<gene>
    <name evidence="2" type="ORF">A3H51_01560</name>
</gene>
<feature type="transmembrane region" description="Helical" evidence="1">
    <location>
        <begin position="78"/>
        <end position="96"/>
    </location>
</feature>
<accession>A0A1G2HHX8</accession>
<reference evidence="2 3" key="1">
    <citation type="journal article" date="2016" name="Nat. Commun.">
        <title>Thousands of microbial genomes shed light on interconnected biogeochemical processes in an aquifer system.</title>
        <authorList>
            <person name="Anantharaman K."/>
            <person name="Brown C.T."/>
            <person name="Hug L.A."/>
            <person name="Sharon I."/>
            <person name="Castelle C.J."/>
            <person name="Probst A.J."/>
            <person name="Thomas B.C."/>
            <person name="Singh A."/>
            <person name="Wilkins M.J."/>
            <person name="Karaoz U."/>
            <person name="Brodie E.L."/>
            <person name="Williams K.H."/>
            <person name="Hubbard S.S."/>
            <person name="Banfield J.F."/>
        </authorList>
    </citation>
    <scope>NUCLEOTIDE SEQUENCE [LARGE SCALE GENOMIC DNA]</scope>
</reference>
<proteinExistence type="predicted"/>
<dbReference type="AlphaFoldDB" id="A0A1G2HHX8"/>
<dbReference type="EMBL" id="MHOJ01000028">
    <property type="protein sequence ID" value="OGZ62104.1"/>
    <property type="molecule type" value="Genomic_DNA"/>
</dbReference>
<sequence length="109" mass="12213">MSWQKVILSAALAIVFVVSALVALFNAGTIVKAVLETYILKVENCRYDYKPVPIDKELIAEEPEETCFVDYNSAKRDIANGVGMFVVFAPIAWFMFGQTRKMLSENKVS</sequence>
<organism evidence="2 3">
    <name type="scientific">Candidatus Spechtbacteria bacterium RIFCSPLOWO2_02_FULL_38_8</name>
    <dbReference type="NCBI Taxonomy" id="1802164"/>
    <lineage>
        <taxon>Bacteria</taxon>
        <taxon>Candidatus Spechtiibacteriota</taxon>
    </lineage>
</organism>
<name>A0A1G2HHX8_9BACT</name>
<dbReference type="Proteomes" id="UP000178509">
    <property type="component" value="Unassembled WGS sequence"/>
</dbReference>
<keyword evidence="1" id="KW-1133">Transmembrane helix</keyword>
<evidence type="ECO:0008006" key="4">
    <source>
        <dbReference type="Google" id="ProtNLM"/>
    </source>
</evidence>
<comment type="caution">
    <text evidence="2">The sequence shown here is derived from an EMBL/GenBank/DDBJ whole genome shotgun (WGS) entry which is preliminary data.</text>
</comment>
<keyword evidence="1" id="KW-0812">Transmembrane</keyword>
<keyword evidence="1" id="KW-0472">Membrane</keyword>
<protein>
    <recommendedName>
        <fullName evidence="4">DUF5671 domain-containing protein</fullName>
    </recommendedName>
</protein>
<evidence type="ECO:0000313" key="3">
    <source>
        <dbReference type="Proteomes" id="UP000178509"/>
    </source>
</evidence>
<evidence type="ECO:0000256" key="1">
    <source>
        <dbReference type="SAM" id="Phobius"/>
    </source>
</evidence>
<evidence type="ECO:0000313" key="2">
    <source>
        <dbReference type="EMBL" id="OGZ62104.1"/>
    </source>
</evidence>